<evidence type="ECO:0000313" key="1">
    <source>
        <dbReference type="EMBL" id="TGY76207.1"/>
    </source>
</evidence>
<gene>
    <name evidence="1" type="primary">folP</name>
    <name evidence="1" type="ORF">E5331_18560</name>
</gene>
<comment type="caution">
    <text evidence="1">The sequence shown here is derived from an EMBL/GenBank/DDBJ whole genome shotgun (WGS) entry which is preliminary data.</text>
</comment>
<reference evidence="1" key="1">
    <citation type="submission" date="2019-04" db="EMBL/GenBank/DDBJ databases">
        <title>Microbes associate with the intestines of laboratory mice.</title>
        <authorList>
            <person name="Navarre W."/>
            <person name="Wong E."/>
            <person name="Huang K."/>
            <person name="Tropini C."/>
            <person name="Ng K."/>
            <person name="Yu B."/>
        </authorList>
    </citation>
    <scope>NUCLEOTIDE SEQUENCE</scope>
    <source>
        <strain evidence="1">NM04_E33</strain>
    </source>
</reference>
<dbReference type="Proteomes" id="UP000306319">
    <property type="component" value="Unassembled WGS sequence"/>
</dbReference>
<proteinExistence type="predicted"/>
<protein>
    <submittedName>
        <fullName evidence="1">Dihydropteroate synthase</fullName>
        <ecNumber evidence="1">2.5.1.15</ecNumber>
    </submittedName>
</protein>
<name>A0AC61RAJ2_9BACT</name>
<dbReference type="EMBL" id="SRYB01000043">
    <property type="protein sequence ID" value="TGY76207.1"/>
    <property type="molecule type" value="Genomic_DNA"/>
</dbReference>
<dbReference type="EC" id="2.5.1.15" evidence="1"/>
<evidence type="ECO:0000313" key="2">
    <source>
        <dbReference type="Proteomes" id="UP000306319"/>
    </source>
</evidence>
<keyword evidence="2" id="KW-1185">Reference proteome</keyword>
<accession>A0AC61RAJ2</accession>
<keyword evidence="1" id="KW-0808">Transferase</keyword>
<sequence>MDFRVPKVMGIVNATPDSFYKGSRTSSAADIRTRVAGMVADGVDILDVGGYSSRPGATDVSATEEYSRLAVALEVIRDVAPDIPVSVDTFRASVARRCVEEWNVDIINDIGGGTLDPEIQQAVADMRVAYVLMHLRGNPSTMQSLTDYADVTAEVITDLSKKTYELRGMGVNDIIIDPGFGFAKTVEQNFRLLDELGEFVKMGMPVLAGISRKTMIWRTLGITPDESLGGTVALDAIAIDRGANIIRVHDVRPAVQTVRLMTALRESRG</sequence>
<organism evidence="1 2">
    <name type="scientific">Lepagella muris</name>
    <dbReference type="NCBI Taxonomy" id="3032870"/>
    <lineage>
        <taxon>Bacteria</taxon>
        <taxon>Pseudomonadati</taxon>
        <taxon>Bacteroidota</taxon>
        <taxon>Bacteroidia</taxon>
        <taxon>Bacteroidales</taxon>
        <taxon>Muribaculaceae</taxon>
        <taxon>Lepagella</taxon>
    </lineage>
</organism>